<keyword evidence="8 12" id="KW-0368">Histidine biosynthesis</keyword>
<evidence type="ECO:0000256" key="2">
    <source>
        <dbReference type="ARBA" id="ARBA00005091"/>
    </source>
</evidence>
<proteinExistence type="inferred from homology"/>
<evidence type="ECO:0000256" key="9">
    <source>
        <dbReference type="ARBA" id="ARBA00023239"/>
    </source>
</evidence>
<evidence type="ECO:0000256" key="10">
    <source>
        <dbReference type="ARBA" id="ARBA00047838"/>
    </source>
</evidence>
<reference evidence="16" key="1">
    <citation type="submission" date="2016-11" db="EMBL/GenBank/DDBJ databases">
        <authorList>
            <person name="Varghese N."/>
            <person name="Submissions S."/>
        </authorList>
    </citation>
    <scope>NUCLEOTIDE SEQUENCE [LARGE SCALE GENOMIC DNA]</scope>
    <source>
        <strain evidence="16">DSM 11003</strain>
    </source>
</reference>
<evidence type="ECO:0000256" key="6">
    <source>
        <dbReference type="ARBA" id="ARBA00022801"/>
    </source>
</evidence>
<evidence type="ECO:0000256" key="12">
    <source>
        <dbReference type="HAMAP-Rule" id="MF_00278"/>
    </source>
</evidence>
<evidence type="ECO:0000256" key="8">
    <source>
        <dbReference type="ARBA" id="ARBA00023102"/>
    </source>
</evidence>
<evidence type="ECO:0000256" key="5">
    <source>
        <dbReference type="ARBA" id="ARBA00022605"/>
    </source>
</evidence>
<keyword evidence="7 12" id="KW-0315">Glutamine amidotransferase</keyword>
<comment type="catalytic activity">
    <reaction evidence="11 12">
        <text>L-glutamine + H2O = L-glutamate + NH4(+)</text>
        <dbReference type="Rhea" id="RHEA:15889"/>
        <dbReference type="ChEBI" id="CHEBI:15377"/>
        <dbReference type="ChEBI" id="CHEBI:28938"/>
        <dbReference type="ChEBI" id="CHEBI:29985"/>
        <dbReference type="ChEBI" id="CHEBI:58359"/>
        <dbReference type="EC" id="3.5.1.2"/>
    </reaction>
</comment>
<name>A0A1M5J8Q8_9FIRM</name>
<dbReference type="InterPro" id="IPR010139">
    <property type="entry name" value="Imidazole-glycPsynth_HisH"/>
</dbReference>
<comment type="subcellular location">
    <subcellularLocation>
        <location evidence="1 12">Cytoplasm</location>
    </subcellularLocation>
</comment>
<organism evidence="15 16">
    <name type="scientific">Thermosyntropha lipolytica DSM 11003</name>
    <dbReference type="NCBI Taxonomy" id="1123382"/>
    <lineage>
        <taxon>Bacteria</taxon>
        <taxon>Bacillati</taxon>
        <taxon>Bacillota</taxon>
        <taxon>Clostridia</taxon>
        <taxon>Eubacteriales</taxon>
        <taxon>Syntrophomonadaceae</taxon>
        <taxon>Thermosyntropha</taxon>
    </lineage>
</organism>
<dbReference type="STRING" id="1123382.SAMN02745221_00018"/>
<evidence type="ECO:0000256" key="7">
    <source>
        <dbReference type="ARBA" id="ARBA00022962"/>
    </source>
</evidence>
<dbReference type="EC" id="3.5.1.2" evidence="12"/>
<dbReference type="GO" id="GO:0000107">
    <property type="term" value="F:imidazoleglycerol-phosphate synthase activity"/>
    <property type="evidence" value="ECO:0007669"/>
    <property type="project" value="UniProtKB-UniRule"/>
</dbReference>
<dbReference type="EMBL" id="FQWY01000002">
    <property type="protein sequence ID" value="SHG36996.1"/>
    <property type="molecule type" value="Genomic_DNA"/>
</dbReference>
<keyword evidence="6 12" id="KW-0378">Hydrolase</keyword>
<feature type="domain" description="Glutamine amidotransferase" evidence="14">
    <location>
        <begin position="4"/>
        <end position="198"/>
    </location>
</feature>
<keyword evidence="9 12" id="KW-0456">Lyase</keyword>
<evidence type="ECO:0000256" key="1">
    <source>
        <dbReference type="ARBA" id="ARBA00004496"/>
    </source>
</evidence>
<evidence type="ECO:0000256" key="13">
    <source>
        <dbReference type="PIRSR" id="PIRSR000495-1"/>
    </source>
</evidence>
<dbReference type="EC" id="4.3.2.10" evidence="12"/>
<sequence>MITVIDYGMGNLASVKNGFNKLGYKVLITDKADEVLKAEKVVLPGVGAFADAVSNLQKLGLDKAIKEVIAKGVPFLGICLGMQLLLSASYEDGLNEGLNIVKGKVIKFTLPPSYKVPHMGWNAVKKSQQSRLFKGIADNSYFYFVHSYHAIPEDESWVAGRTEYGITFVSALEKDNVFATQFHPEKSGETGLKILRNFGEM</sequence>
<feature type="active site" description="Nucleophile" evidence="12 13">
    <location>
        <position position="79"/>
    </location>
</feature>
<dbReference type="AlphaFoldDB" id="A0A1M5J8Q8"/>
<dbReference type="GO" id="GO:0004359">
    <property type="term" value="F:glutaminase activity"/>
    <property type="evidence" value="ECO:0007669"/>
    <property type="project" value="UniProtKB-EC"/>
</dbReference>
<accession>A0A1M5J8Q8</accession>
<keyword evidence="4 12" id="KW-0963">Cytoplasm</keyword>
<evidence type="ECO:0000256" key="11">
    <source>
        <dbReference type="ARBA" id="ARBA00049534"/>
    </source>
</evidence>
<evidence type="ECO:0000313" key="16">
    <source>
        <dbReference type="Proteomes" id="UP000242329"/>
    </source>
</evidence>
<feature type="active site" evidence="12 13">
    <location>
        <position position="185"/>
    </location>
</feature>
<dbReference type="InterPro" id="IPR029062">
    <property type="entry name" value="Class_I_gatase-like"/>
</dbReference>
<feature type="active site" evidence="12 13">
    <location>
        <position position="183"/>
    </location>
</feature>
<dbReference type="PANTHER" id="PTHR42701">
    <property type="entry name" value="IMIDAZOLE GLYCEROL PHOSPHATE SYNTHASE SUBUNIT HISH"/>
    <property type="match status" value="1"/>
</dbReference>
<dbReference type="GO" id="GO:0000105">
    <property type="term" value="P:L-histidine biosynthetic process"/>
    <property type="evidence" value="ECO:0007669"/>
    <property type="project" value="UniProtKB-UniRule"/>
</dbReference>
<evidence type="ECO:0000259" key="14">
    <source>
        <dbReference type="Pfam" id="PF00117"/>
    </source>
</evidence>
<dbReference type="Gene3D" id="3.40.50.880">
    <property type="match status" value="1"/>
</dbReference>
<comment type="subunit">
    <text evidence="3 12">Heterodimer of HisH and HisF.</text>
</comment>
<dbReference type="NCBIfam" id="TIGR01855">
    <property type="entry name" value="IMP_synth_hisH"/>
    <property type="match status" value="1"/>
</dbReference>
<dbReference type="CDD" id="cd01748">
    <property type="entry name" value="GATase1_IGP_Synthase"/>
    <property type="match status" value="1"/>
</dbReference>
<dbReference type="PIRSF" id="PIRSF000495">
    <property type="entry name" value="Amidotransf_hisH"/>
    <property type="match status" value="1"/>
</dbReference>
<evidence type="ECO:0000256" key="3">
    <source>
        <dbReference type="ARBA" id="ARBA00011152"/>
    </source>
</evidence>
<dbReference type="GO" id="GO:0005737">
    <property type="term" value="C:cytoplasm"/>
    <property type="evidence" value="ECO:0007669"/>
    <property type="project" value="UniProtKB-SubCell"/>
</dbReference>
<keyword evidence="5 12" id="KW-0028">Amino-acid biosynthesis</keyword>
<comment type="function">
    <text evidence="12">IGPS catalyzes the conversion of PRFAR and glutamine to IGP, AICAR and glutamate. The HisH subunit catalyzes the hydrolysis of glutamine to glutamate and ammonia as part of the synthesis of IGP and AICAR. The resulting ammonia molecule is channeled to the active site of HisF.</text>
</comment>
<comment type="catalytic activity">
    <reaction evidence="10 12">
        <text>5-[(5-phospho-1-deoxy-D-ribulos-1-ylimino)methylamino]-1-(5-phospho-beta-D-ribosyl)imidazole-4-carboxamide + L-glutamine = D-erythro-1-(imidazol-4-yl)glycerol 3-phosphate + 5-amino-1-(5-phospho-beta-D-ribosyl)imidazole-4-carboxamide + L-glutamate + H(+)</text>
        <dbReference type="Rhea" id="RHEA:24793"/>
        <dbReference type="ChEBI" id="CHEBI:15378"/>
        <dbReference type="ChEBI" id="CHEBI:29985"/>
        <dbReference type="ChEBI" id="CHEBI:58278"/>
        <dbReference type="ChEBI" id="CHEBI:58359"/>
        <dbReference type="ChEBI" id="CHEBI:58475"/>
        <dbReference type="ChEBI" id="CHEBI:58525"/>
        <dbReference type="EC" id="4.3.2.10"/>
    </reaction>
</comment>
<dbReference type="UniPathway" id="UPA00031">
    <property type="reaction ID" value="UER00010"/>
</dbReference>
<gene>
    <name evidence="12" type="primary">hisH</name>
    <name evidence="15" type="ORF">SAMN02745221_00018</name>
</gene>
<dbReference type="Proteomes" id="UP000242329">
    <property type="component" value="Unassembled WGS sequence"/>
</dbReference>
<dbReference type="PANTHER" id="PTHR42701:SF1">
    <property type="entry name" value="IMIDAZOLE GLYCEROL PHOSPHATE SYNTHASE SUBUNIT HISH"/>
    <property type="match status" value="1"/>
</dbReference>
<dbReference type="OrthoDB" id="9807137at2"/>
<evidence type="ECO:0000313" key="15">
    <source>
        <dbReference type="EMBL" id="SHG36996.1"/>
    </source>
</evidence>
<dbReference type="InterPro" id="IPR017926">
    <property type="entry name" value="GATASE"/>
</dbReference>
<dbReference type="SUPFAM" id="SSF52317">
    <property type="entry name" value="Class I glutamine amidotransferase-like"/>
    <property type="match status" value="1"/>
</dbReference>
<dbReference type="RefSeq" id="WP_073088736.1">
    <property type="nucleotide sequence ID" value="NZ_FQWY01000002.1"/>
</dbReference>
<protein>
    <recommendedName>
        <fullName evidence="12">Imidazole glycerol phosphate synthase subunit HisH</fullName>
        <ecNumber evidence="12">4.3.2.10</ecNumber>
    </recommendedName>
    <alternativeName>
        <fullName evidence="12">IGP synthase glutaminase subunit</fullName>
        <ecNumber evidence="12">3.5.1.2</ecNumber>
    </alternativeName>
    <alternativeName>
        <fullName evidence="12">IGP synthase subunit HisH</fullName>
    </alternativeName>
    <alternativeName>
        <fullName evidence="12">ImGP synthase subunit HisH</fullName>
        <shortName evidence="12">IGPS subunit HisH</shortName>
    </alternativeName>
</protein>
<keyword evidence="16" id="KW-1185">Reference proteome</keyword>
<dbReference type="GO" id="GO:0016829">
    <property type="term" value="F:lyase activity"/>
    <property type="evidence" value="ECO:0007669"/>
    <property type="project" value="UniProtKB-KW"/>
</dbReference>
<dbReference type="HAMAP" id="MF_00278">
    <property type="entry name" value="HisH"/>
    <property type="match status" value="1"/>
</dbReference>
<dbReference type="FunFam" id="3.40.50.880:FF:000009">
    <property type="entry name" value="Imidazole glycerol phosphate synthase subunit HisH"/>
    <property type="match status" value="1"/>
</dbReference>
<evidence type="ECO:0000256" key="4">
    <source>
        <dbReference type="ARBA" id="ARBA00022490"/>
    </source>
</evidence>
<dbReference type="PROSITE" id="PS51273">
    <property type="entry name" value="GATASE_TYPE_1"/>
    <property type="match status" value="1"/>
</dbReference>
<dbReference type="Pfam" id="PF00117">
    <property type="entry name" value="GATase"/>
    <property type="match status" value="1"/>
</dbReference>
<comment type="pathway">
    <text evidence="2 12">Amino-acid biosynthesis; L-histidine biosynthesis; L-histidine from 5-phospho-alpha-D-ribose 1-diphosphate: step 5/9.</text>
</comment>